<organism evidence="12 13">
    <name type="scientific">Magallana gigas</name>
    <name type="common">Pacific oyster</name>
    <name type="synonym">Crassostrea gigas</name>
    <dbReference type="NCBI Taxonomy" id="29159"/>
    <lineage>
        <taxon>Eukaryota</taxon>
        <taxon>Metazoa</taxon>
        <taxon>Spiralia</taxon>
        <taxon>Lophotrochozoa</taxon>
        <taxon>Mollusca</taxon>
        <taxon>Bivalvia</taxon>
        <taxon>Autobranchia</taxon>
        <taxon>Pteriomorphia</taxon>
        <taxon>Ostreida</taxon>
        <taxon>Ostreoidea</taxon>
        <taxon>Ostreidae</taxon>
        <taxon>Magallana</taxon>
    </lineage>
</organism>
<dbReference type="OMA" id="KANDHER"/>
<sequence>MALVLVALVIIVPCMCSGNTTSFILDSKRFPDDDRFAPPIGNGYLATNLFSDAIYVDGVFNGYRKDSHRARIPSTASIRVTSEVISDVYRLDMRNGVFIHKANLSNCEVEAQYFAHRLFPNLLIVLIKLMKTSLSHTCLNVHLHLNTGKSSPDFSLEQKMVNINNTRYQYGPIVQPETNSSALPTIHHYWTHAPKSLSLTASEKSHTFKFITSIHTNKTRASHGYSTALAMSADELYWLHSKMWQGLWKNGKIETVGDTDLQQTINACFYHILSSLPSKRTDSFHGLSPGGLSRGGKLLPNVSGGPHNDYAGHVFWDMDTWIMPPIMMFYPDMARTMIGSRLRVLPVVKVRAKASGYEGAQFPWEQAFTGYETCPWKPASDYQIHVTADVGLSLRHYLAASSTTRAAELLDNGGTDLVLEIARFWKSRAVKSTEGDYVITGVMGPDEYHFNINNSVFTNYNAKLSMELPDLLMKKNLASLDKIELDGFLEVSNKIRILYDQQHDFHPQFDGFSLKEKIKQSDVVLLGFPLQMPMSRATRRNDLEIYENVTDRYGPDTGTWSMHTVGWLELGEAQRAHQNFRMMFRNINGPFKVFSEKPANSTEGPRCVNFITGAGGLLQAVVFGYGGLRLTDDHLEVSMSGIPGTSAWAMNDLKYRGFTFDLRLADTVVSVNVSESEDANKTLTMVLQDGYPYPLQIGRARETPNKAFRLRVMNMSDVRVHSGGQSVTGDFLREWILLVVLMITNLLCSAVVNNVLY</sequence>
<dbReference type="EnsemblMetazoa" id="G35248.2">
    <property type="protein sequence ID" value="G35248.2:cds"/>
    <property type="gene ID" value="G35248"/>
</dbReference>
<dbReference type="PANTHER" id="PTHR11051:SF8">
    <property type="entry name" value="PROTEIN-GLUCOSYLGALACTOSYLHYDROXYLYSINE GLUCOSIDASE"/>
    <property type="match status" value="1"/>
</dbReference>
<dbReference type="AlphaFoldDB" id="A0A8W8MVJ2"/>
<accession>A0A8W8MVJ2</accession>
<comment type="similarity">
    <text evidence="1">Belongs to the glycosyl hydrolase 65 family.</text>
</comment>
<keyword evidence="2" id="KW-0378">Hydrolase</keyword>
<name>A0A8W8MVJ2_MAGGI</name>
<dbReference type="GO" id="GO:0005975">
    <property type="term" value="P:carbohydrate metabolic process"/>
    <property type="evidence" value="ECO:0007669"/>
    <property type="project" value="InterPro"/>
</dbReference>
<evidence type="ECO:0000256" key="10">
    <source>
        <dbReference type="SAM" id="SignalP"/>
    </source>
</evidence>
<dbReference type="Proteomes" id="UP000005408">
    <property type="component" value="Unassembled WGS sequence"/>
</dbReference>
<evidence type="ECO:0000256" key="9">
    <source>
        <dbReference type="SAM" id="Phobius"/>
    </source>
</evidence>
<proteinExistence type="inferred from homology"/>
<evidence type="ECO:0000256" key="3">
    <source>
        <dbReference type="ARBA" id="ARBA00023295"/>
    </source>
</evidence>
<comment type="catalytic activity">
    <reaction evidence="4">
        <text>(5R)-5-O-[alpha-D-glucosyl-(1-&gt;2)-beta-D-galactosyl]-5-hydroxy-L-lysyl-[collagen] + H2O = (5R)-5-O-(beta-D-galactosyl)-5-hydroxy-L-lysyl-[collagen] + D-glucose</text>
        <dbReference type="Rhea" id="RHEA:11068"/>
        <dbReference type="Rhea" id="RHEA-COMP:12753"/>
        <dbReference type="Rhea" id="RHEA-COMP:12754"/>
        <dbReference type="ChEBI" id="CHEBI:4167"/>
        <dbReference type="ChEBI" id="CHEBI:15377"/>
        <dbReference type="ChEBI" id="CHEBI:133443"/>
        <dbReference type="ChEBI" id="CHEBI:133452"/>
        <dbReference type="EC" id="3.2.1.107"/>
    </reaction>
</comment>
<dbReference type="InterPro" id="IPR005195">
    <property type="entry name" value="Glyco_hydro_65_M"/>
</dbReference>
<feature type="domain" description="Glycoside hydrolase family 65 central catalytic" evidence="11">
    <location>
        <begin position="309"/>
        <end position="518"/>
    </location>
</feature>
<evidence type="ECO:0000256" key="5">
    <source>
        <dbReference type="ARBA" id="ARBA00053339"/>
    </source>
</evidence>
<evidence type="ECO:0000256" key="4">
    <source>
        <dbReference type="ARBA" id="ARBA00051415"/>
    </source>
</evidence>
<keyword evidence="3" id="KW-0326">Glycosidase</keyword>
<reference evidence="12" key="1">
    <citation type="submission" date="2022-08" db="UniProtKB">
        <authorList>
            <consortium name="EnsemblMetazoa"/>
        </authorList>
    </citation>
    <scope>IDENTIFICATION</scope>
    <source>
        <strain evidence="12">05x7-T-G4-1.051#20</strain>
    </source>
</reference>
<dbReference type="EC" id="3.2.1.107" evidence="6"/>
<dbReference type="Gene3D" id="1.50.10.10">
    <property type="match status" value="1"/>
</dbReference>
<dbReference type="InterPro" id="IPR008928">
    <property type="entry name" value="6-hairpin_glycosidase_sf"/>
</dbReference>
<evidence type="ECO:0000256" key="6">
    <source>
        <dbReference type="ARBA" id="ARBA00066430"/>
    </source>
</evidence>
<dbReference type="SUPFAM" id="SSF48208">
    <property type="entry name" value="Six-hairpin glycosidases"/>
    <property type="match status" value="1"/>
</dbReference>
<evidence type="ECO:0000256" key="7">
    <source>
        <dbReference type="ARBA" id="ARBA00071505"/>
    </source>
</evidence>
<comment type="function">
    <text evidence="5">Catalyzes the hydrolysis of glucose from the disaccharide unit linked to hydroxylysine residues of collagen and collagen-like proteins.</text>
</comment>
<feature type="transmembrane region" description="Helical" evidence="9">
    <location>
        <begin position="735"/>
        <end position="756"/>
    </location>
</feature>
<keyword evidence="9" id="KW-0812">Transmembrane</keyword>
<dbReference type="FunFam" id="1.50.10.10:FF:000023">
    <property type="entry name" value="Protein-glucosylgalactosylhydroxylysine glucosidase"/>
    <property type="match status" value="1"/>
</dbReference>
<dbReference type="GO" id="GO:0047402">
    <property type="term" value="F:protein-glucosylgalactosylhydroxylysine glucosidase activity"/>
    <property type="evidence" value="ECO:0007669"/>
    <property type="project" value="UniProtKB-EC"/>
</dbReference>
<dbReference type="OrthoDB" id="200349at2759"/>
<evidence type="ECO:0000313" key="12">
    <source>
        <dbReference type="EnsemblMetazoa" id="G35248.2:cds"/>
    </source>
</evidence>
<keyword evidence="9" id="KW-0472">Membrane</keyword>
<protein>
    <recommendedName>
        <fullName evidence="7">Protein-glucosylgalactosylhydroxylysine glucosidase</fullName>
        <ecNumber evidence="6">3.2.1.107</ecNumber>
    </recommendedName>
    <alternativeName>
        <fullName evidence="8">Acid trehalase-like protein 1</fullName>
    </alternativeName>
</protein>
<evidence type="ECO:0000256" key="1">
    <source>
        <dbReference type="ARBA" id="ARBA00006768"/>
    </source>
</evidence>
<keyword evidence="13" id="KW-1185">Reference proteome</keyword>
<feature type="chain" id="PRO_5036490781" description="Protein-glucosylgalactosylhydroxylysine glucosidase" evidence="10">
    <location>
        <begin position="17"/>
        <end position="757"/>
    </location>
</feature>
<keyword evidence="9" id="KW-1133">Transmembrane helix</keyword>
<evidence type="ECO:0000256" key="2">
    <source>
        <dbReference type="ARBA" id="ARBA00022801"/>
    </source>
</evidence>
<dbReference type="PANTHER" id="PTHR11051">
    <property type="entry name" value="GLYCOSYL HYDROLASE-RELATED"/>
    <property type="match status" value="1"/>
</dbReference>
<evidence type="ECO:0000259" key="11">
    <source>
        <dbReference type="Pfam" id="PF03632"/>
    </source>
</evidence>
<evidence type="ECO:0000256" key="8">
    <source>
        <dbReference type="ARBA" id="ARBA00079982"/>
    </source>
</evidence>
<evidence type="ECO:0000313" key="13">
    <source>
        <dbReference type="Proteomes" id="UP000005408"/>
    </source>
</evidence>
<dbReference type="Pfam" id="PF03632">
    <property type="entry name" value="Glyco_hydro_65m"/>
    <property type="match status" value="1"/>
</dbReference>
<keyword evidence="10" id="KW-0732">Signal</keyword>
<feature type="signal peptide" evidence="10">
    <location>
        <begin position="1"/>
        <end position="16"/>
    </location>
</feature>
<dbReference type="InterPro" id="IPR012341">
    <property type="entry name" value="6hp_glycosidase-like_sf"/>
</dbReference>